<evidence type="ECO:0000256" key="1">
    <source>
        <dbReference type="ARBA" id="ARBA00004271"/>
    </source>
</evidence>
<evidence type="ECO:0000256" key="3">
    <source>
        <dbReference type="ARBA" id="ARBA00022523"/>
    </source>
</evidence>
<dbReference type="AlphaFoldDB" id="A0AAV8TUL7"/>
<keyword evidence="9" id="KW-0472">Membrane</keyword>
<keyword evidence="4" id="KW-0964">Secreted</keyword>
<evidence type="ECO:0000256" key="9">
    <source>
        <dbReference type="SAM" id="Phobius"/>
    </source>
</evidence>
<accession>A0AAV8TUL7</accession>
<feature type="compositionally biased region" description="Polar residues" evidence="8">
    <location>
        <begin position="66"/>
        <end position="78"/>
    </location>
</feature>
<dbReference type="PANTHER" id="PTHR33348:SF3">
    <property type="entry name" value="PRECURSOR OF CEP1"/>
    <property type="match status" value="1"/>
</dbReference>
<dbReference type="GO" id="GO:1901371">
    <property type="term" value="P:regulation of leaf morphogenesis"/>
    <property type="evidence" value="ECO:0007669"/>
    <property type="project" value="TreeGrafter"/>
</dbReference>
<comment type="similarity">
    <text evidence="2">Belongs to the C-terminally encoded plant signaling peptide (CEP) family.</text>
</comment>
<reference evidence="10 11" key="1">
    <citation type="submission" date="2021-09" db="EMBL/GenBank/DDBJ databases">
        <title>Genomic insights and catalytic innovation underlie evolution of tropane alkaloids biosynthesis.</title>
        <authorList>
            <person name="Wang Y.-J."/>
            <person name="Tian T."/>
            <person name="Huang J.-P."/>
            <person name="Huang S.-X."/>
        </authorList>
    </citation>
    <scope>NUCLEOTIDE SEQUENCE [LARGE SCALE GENOMIC DNA]</scope>
    <source>
        <strain evidence="10">KIB-2018</strain>
        <tissue evidence="10">Leaf</tissue>
    </source>
</reference>
<dbReference type="EMBL" id="JAIWQS010000003">
    <property type="protein sequence ID" value="KAJ8770646.1"/>
    <property type="molecule type" value="Genomic_DNA"/>
</dbReference>
<gene>
    <name evidence="10" type="ORF">K2173_021293</name>
</gene>
<name>A0AAV8TUL7_9ROSI</name>
<proteinExistence type="inferred from homology"/>
<dbReference type="GO" id="GO:1902025">
    <property type="term" value="P:nitrate import"/>
    <property type="evidence" value="ECO:0007669"/>
    <property type="project" value="TreeGrafter"/>
</dbReference>
<keyword evidence="5" id="KW-0372">Hormone</keyword>
<keyword evidence="3" id="KW-0052">Apoplast</keyword>
<keyword evidence="6" id="KW-0732">Signal</keyword>
<evidence type="ECO:0000256" key="2">
    <source>
        <dbReference type="ARBA" id="ARBA00008963"/>
    </source>
</evidence>
<evidence type="ECO:0000313" key="10">
    <source>
        <dbReference type="EMBL" id="KAJ8770646.1"/>
    </source>
</evidence>
<evidence type="ECO:0000256" key="5">
    <source>
        <dbReference type="ARBA" id="ARBA00022702"/>
    </source>
</evidence>
<evidence type="ECO:0000256" key="8">
    <source>
        <dbReference type="SAM" id="MobiDB-lite"/>
    </source>
</evidence>
<sequence length="182" mass="20120">MAQTLNICTYATLFALIISIHFPITEGRKIKTMKKQEVAAIKEHSQRHNRSNTVNLQHKNAEENAESSQPAIATNPITPSDHRSLAGKQELFPRITQISSPVSSESTSEYDQNDFRPTTPGTSPGVGHPLESDEIDTKVSSAIHSSTNHFISEQNDEFRPTKPGHSPGVGHVFQTKIVEPRE</sequence>
<comment type="caution">
    <text evidence="10">The sequence shown here is derived from an EMBL/GenBank/DDBJ whole genome shotgun (WGS) entry which is preliminary data.</text>
</comment>
<dbReference type="Proteomes" id="UP001159364">
    <property type="component" value="Linkage Group LG03"/>
</dbReference>
<comment type="subcellular location">
    <subcellularLocation>
        <location evidence="1">Secreted</location>
        <location evidence="1">Extracellular space</location>
        <location evidence="1">Apoplast</location>
    </subcellularLocation>
</comment>
<evidence type="ECO:0000256" key="4">
    <source>
        <dbReference type="ARBA" id="ARBA00022525"/>
    </source>
</evidence>
<dbReference type="GO" id="GO:0048364">
    <property type="term" value="P:root development"/>
    <property type="evidence" value="ECO:0007669"/>
    <property type="project" value="InterPro"/>
</dbReference>
<dbReference type="InterPro" id="IPR033250">
    <property type="entry name" value="CEP"/>
</dbReference>
<feature type="region of interest" description="Disordered" evidence="8">
    <location>
        <begin position="151"/>
        <end position="182"/>
    </location>
</feature>
<feature type="region of interest" description="Disordered" evidence="8">
    <location>
        <begin position="60"/>
        <end position="136"/>
    </location>
</feature>
<keyword evidence="9" id="KW-1133">Transmembrane helix</keyword>
<keyword evidence="7" id="KW-0379">Hydroxylation</keyword>
<evidence type="ECO:0000256" key="7">
    <source>
        <dbReference type="ARBA" id="ARBA00023278"/>
    </source>
</evidence>
<dbReference type="GO" id="GO:0005179">
    <property type="term" value="F:hormone activity"/>
    <property type="evidence" value="ECO:0007669"/>
    <property type="project" value="UniProtKB-KW"/>
</dbReference>
<protein>
    <submittedName>
        <fullName evidence="10">Uncharacterized protein</fullName>
    </submittedName>
</protein>
<feature type="transmembrane region" description="Helical" evidence="9">
    <location>
        <begin position="7"/>
        <end position="24"/>
    </location>
</feature>
<organism evidence="10 11">
    <name type="scientific">Erythroxylum novogranatense</name>
    <dbReference type="NCBI Taxonomy" id="1862640"/>
    <lineage>
        <taxon>Eukaryota</taxon>
        <taxon>Viridiplantae</taxon>
        <taxon>Streptophyta</taxon>
        <taxon>Embryophyta</taxon>
        <taxon>Tracheophyta</taxon>
        <taxon>Spermatophyta</taxon>
        <taxon>Magnoliopsida</taxon>
        <taxon>eudicotyledons</taxon>
        <taxon>Gunneridae</taxon>
        <taxon>Pentapetalae</taxon>
        <taxon>rosids</taxon>
        <taxon>fabids</taxon>
        <taxon>Malpighiales</taxon>
        <taxon>Erythroxylaceae</taxon>
        <taxon>Erythroxylum</taxon>
    </lineage>
</organism>
<keyword evidence="11" id="KW-1185">Reference proteome</keyword>
<evidence type="ECO:0000256" key="6">
    <source>
        <dbReference type="ARBA" id="ARBA00022729"/>
    </source>
</evidence>
<dbReference type="GO" id="GO:0006995">
    <property type="term" value="P:cellular response to nitrogen starvation"/>
    <property type="evidence" value="ECO:0007669"/>
    <property type="project" value="UniProtKB-ARBA"/>
</dbReference>
<dbReference type="PANTHER" id="PTHR33348">
    <property type="entry name" value="PRECURSOR OF CEP5"/>
    <property type="match status" value="1"/>
</dbReference>
<dbReference type="GO" id="GO:0048046">
    <property type="term" value="C:apoplast"/>
    <property type="evidence" value="ECO:0007669"/>
    <property type="project" value="UniProtKB-SubCell"/>
</dbReference>
<dbReference type="GO" id="GO:2000280">
    <property type="term" value="P:regulation of root development"/>
    <property type="evidence" value="ECO:0007669"/>
    <property type="project" value="TreeGrafter"/>
</dbReference>
<evidence type="ECO:0000313" key="11">
    <source>
        <dbReference type="Proteomes" id="UP001159364"/>
    </source>
</evidence>
<keyword evidence="9" id="KW-0812">Transmembrane</keyword>